<dbReference type="InterPro" id="IPR000184">
    <property type="entry name" value="Bac_surfAg_D15"/>
</dbReference>
<comment type="subcellular location">
    <subcellularLocation>
        <location evidence="1">Membrane</location>
    </subcellularLocation>
</comment>
<dbReference type="GO" id="GO:0019867">
    <property type="term" value="C:outer membrane"/>
    <property type="evidence" value="ECO:0007669"/>
    <property type="project" value="InterPro"/>
</dbReference>
<dbReference type="Gene3D" id="2.40.160.50">
    <property type="entry name" value="membrane protein fhac: a member of the omp85/tpsb transporter family"/>
    <property type="match status" value="1"/>
</dbReference>
<feature type="compositionally biased region" description="Polar residues" evidence="3">
    <location>
        <begin position="75"/>
        <end position="85"/>
    </location>
</feature>
<accession>A0A5S9PPQ9</accession>
<evidence type="ECO:0000256" key="2">
    <source>
        <dbReference type="ARBA" id="ARBA00023136"/>
    </source>
</evidence>
<proteinExistence type="predicted"/>
<keyword evidence="6" id="KW-1185">Reference proteome</keyword>
<keyword evidence="2" id="KW-0472">Membrane</keyword>
<evidence type="ECO:0000259" key="4">
    <source>
        <dbReference type="Pfam" id="PF01103"/>
    </source>
</evidence>
<sequence length="445" mass="49222">MTAPFKSVLSRLPKMQPAWTKALCKREQNNYSSLAYSALMTIALSSAPVFAQPDTAQVPETGASLASASAPTSAEDSANSTGTETTPEKDQKGFLDKVLNAIGADGKFDPDKGVNFSFLPGPFYNPDTEFGIGLSTVGLYKVDPKDNVSQLSSLTISSFVSTNKSLGVVIDNRMFLEEDQYRFYINAGIVDAPEVYYGIGYDENNNDANEQRYVQRQYSLTPRWLTRVLPETYFGAGLAFSFTNARHIRPENPTTNAITDFPSRNISAGLLVEFVHDNRDFQLNPSKGKLLQFTLKYYSEPLGSDTDFVNYVFDYREYFDLGDAPGLLALQVKANLTEGSVPWSLLPKIGGDQGLRGYIIGRYRDRQSLLTQIEYRVPLGGRHGLVTWAGGAALANRVSEFHVDEILPNIGIGYRLALKERVNLRLDLGFGRNGSGFYFNVNEAF</sequence>
<protein>
    <recommendedName>
        <fullName evidence="4">Bacterial surface antigen (D15) domain-containing protein</fullName>
    </recommendedName>
</protein>
<feature type="compositionally biased region" description="Low complexity" evidence="3">
    <location>
        <begin position="63"/>
        <end position="74"/>
    </location>
</feature>
<dbReference type="Proteomes" id="UP000441399">
    <property type="component" value="Unassembled WGS sequence"/>
</dbReference>
<evidence type="ECO:0000256" key="1">
    <source>
        <dbReference type="ARBA" id="ARBA00004370"/>
    </source>
</evidence>
<reference evidence="5 6" key="1">
    <citation type="submission" date="2019-11" db="EMBL/GenBank/DDBJ databases">
        <authorList>
            <person name="Holert J."/>
        </authorList>
    </citation>
    <scope>NUCLEOTIDE SEQUENCE [LARGE SCALE GENOMIC DNA]</scope>
    <source>
        <strain evidence="5">SB11_3</strain>
    </source>
</reference>
<dbReference type="Pfam" id="PF01103">
    <property type="entry name" value="Omp85"/>
    <property type="match status" value="1"/>
</dbReference>
<feature type="domain" description="Bacterial surface antigen (D15)" evidence="4">
    <location>
        <begin position="197"/>
        <end position="402"/>
    </location>
</feature>
<dbReference type="OrthoDB" id="9771071at2"/>
<dbReference type="EMBL" id="CACSIO010000012">
    <property type="protein sequence ID" value="CAA0106130.1"/>
    <property type="molecule type" value="Genomic_DNA"/>
</dbReference>
<evidence type="ECO:0000313" key="5">
    <source>
        <dbReference type="EMBL" id="CAA0106130.1"/>
    </source>
</evidence>
<gene>
    <name evidence="5" type="ORF">OPDIPICF_01028</name>
</gene>
<evidence type="ECO:0000256" key="3">
    <source>
        <dbReference type="SAM" id="MobiDB-lite"/>
    </source>
</evidence>
<evidence type="ECO:0000313" key="6">
    <source>
        <dbReference type="Proteomes" id="UP000441399"/>
    </source>
</evidence>
<dbReference type="AlphaFoldDB" id="A0A5S9PPQ9"/>
<feature type="region of interest" description="Disordered" evidence="3">
    <location>
        <begin position="60"/>
        <end position="90"/>
    </location>
</feature>
<name>A0A5S9PPQ9_9GAMM</name>
<organism evidence="5 6">
    <name type="scientific">BD1-7 clade bacterium</name>
    <dbReference type="NCBI Taxonomy" id="2029982"/>
    <lineage>
        <taxon>Bacteria</taxon>
        <taxon>Pseudomonadati</taxon>
        <taxon>Pseudomonadota</taxon>
        <taxon>Gammaproteobacteria</taxon>
        <taxon>Cellvibrionales</taxon>
        <taxon>Spongiibacteraceae</taxon>
        <taxon>BD1-7 clade</taxon>
    </lineage>
</organism>